<evidence type="ECO:0000313" key="4">
    <source>
        <dbReference type="Proteomes" id="UP000033423"/>
    </source>
</evidence>
<feature type="domain" description="Cas12f1-like TNB" evidence="2">
    <location>
        <begin position="3"/>
        <end position="59"/>
    </location>
</feature>
<evidence type="ECO:0000256" key="1">
    <source>
        <dbReference type="ARBA" id="ARBA00023125"/>
    </source>
</evidence>
<keyword evidence="1" id="KW-0238">DNA-binding</keyword>
<dbReference type="EMBL" id="LACI01002623">
    <property type="protein sequence ID" value="KJU81631.1"/>
    <property type="molecule type" value="Genomic_DNA"/>
</dbReference>
<dbReference type="InterPro" id="IPR010095">
    <property type="entry name" value="Cas12f1-like_TNB"/>
</dbReference>
<name>A0A0F3GIB5_9BACT</name>
<organism evidence="3 4">
    <name type="scientific">Candidatus Magnetobacterium bavaricum</name>
    <dbReference type="NCBI Taxonomy" id="29290"/>
    <lineage>
        <taxon>Bacteria</taxon>
        <taxon>Pseudomonadati</taxon>
        <taxon>Nitrospirota</taxon>
        <taxon>Thermodesulfovibrionia</taxon>
        <taxon>Thermodesulfovibrionales</taxon>
        <taxon>Candidatus Magnetobacteriaceae</taxon>
        <taxon>Candidatus Magnetobacterium</taxon>
    </lineage>
</organism>
<reference evidence="3 4" key="1">
    <citation type="submission" date="2015-02" db="EMBL/GenBank/DDBJ databases">
        <title>Single-cell genomics of uncultivated deep-branching MTB reveals a conserved set of magnetosome genes.</title>
        <authorList>
            <person name="Kolinko S."/>
            <person name="Richter M."/>
            <person name="Glockner F.O."/>
            <person name="Brachmann A."/>
            <person name="Schuler D."/>
        </authorList>
    </citation>
    <scope>NUCLEOTIDE SEQUENCE [LARGE SCALE GENOMIC DNA]</scope>
    <source>
        <strain evidence="3">TM-1</strain>
    </source>
</reference>
<proteinExistence type="predicted"/>
<gene>
    <name evidence="3" type="ORF">MBAV_006174</name>
</gene>
<accession>A0A0F3GIB5</accession>
<sequence>MENICEVVGVQLHKINPAYTSQRCVVCGNTHRSNRNGEMFECTSCGYTSDADQNASLNILNRFTAGEYGPCAQKLKFVGGCGYIQGVYICPYK</sequence>
<dbReference type="Pfam" id="PF07282">
    <property type="entry name" value="Cas12f1-like_TNB"/>
    <property type="match status" value="1"/>
</dbReference>
<dbReference type="AlphaFoldDB" id="A0A0F3GIB5"/>
<dbReference type="GO" id="GO:0003677">
    <property type="term" value="F:DNA binding"/>
    <property type="evidence" value="ECO:0007669"/>
    <property type="project" value="UniProtKB-KW"/>
</dbReference>
<evidence type="ECO:0000259" key="2">
    <source>
        <dbReference type="Pfam" id="PF07282"/>
    </source>
</evidence>
<comment type="caution">
    <text evidence="3">The sequence shown here is derived from an EMBL/GenBank/DDBJ whole genome shotgun (WGS) entry which is preliminary data.</text>
</comment>
<dbReference type="Proteomes" id="UP000033423">
    <property type="component" value="Unassembled WGS sequence"/>
</dbReference>
<keyword evidence="4" id="KW-1185">Reference proteome</keyword>
<evidence type="ECO:0000313" key="3">
    <source>
        <dbReference type="EMBL" id="KJU81631.1"/>
    </source>
</evidence>
<protein>
    <submittedName>
        <fullName evidence="3">Protein containing Transposase, IS605 OrfB</fullName>
    </submittedName>
</protein>